<reference evidence="1 2" key="1">
    <citation type="submission" date="2016-11" db="EMBL/GenBank/DDBJ databases">
        <title>Rhizobium leguminosarum bv. viciae strain Vaf12 isolated from Vavilovia formosa root nodules from Russia, Dagestan.</title>
        <authorList>
            <person name="Kimeklis A."/>
        </authorList>
    </citation>
    <scope>NUCLEOTIDE SEQUENCE [LARGE SCALE GENOMIC DNA]</scope>
    <source>
        <strain evidence="1 2">Vaf-108</strain>
    </source>
</reference>
<name>A0A1L3ZB22_RHILE</name>
<accession>A0A1L3ZB22</accession>
<dbReference type="Proteomes" id="UP000183050">
    <property type="component" value="Chromosome"/>
</dbReference>
<gene>
    <name evidence="1" type="ORF">BMW22_15625</name>
</gene>
<dbReference type="EMBL" id="CP018228">
    <property type="protein sequence ID" value="API52854.1"/>
    <property type="molecule type" value="Genomic_DNA"/>
</dbReference>
<protein>
    <submittedName>
        <fullName evidence="1">Uncharacterized protein</fullName>
    </submittedName>
</protein>
<evidence type="ECO:0000313" key="2">
    <source>
        <dbReference type="Proteomes" id="UP000183050"/>
    </source>
</evidence>
<evidence type="ECO:0000313" key="1">
    <source>
        <dbReference type="EMBL" id="API52854.1"/>
    </source>
</evidence>
<sequence length="231" mass="22337">MTGVISANGLSGPGGVSFVPGTVVPANGAVVTDGQSKNLTGPDGTVQFGTVTLSVSGGSMQSAKLPTNSTVITTQAGGVNVQDADGTNVGCTPVIVSQTGQLSYVSVPGTAALVTNGLSVKVANNGGGGALDGNASITGGFINWIALAAQTDTLISNGFTTTLNSFVVSASTDFATVNVASGGLQSVTVSLAPTKAVVTNAQQLTIPVTGTYTTTATLTVAGGAVTAIVLS</sequence>
<proteinExistence type="predicted"/>
<organism evidence="1 2">
    <name type="scientific">Rhizobium leguminosarum</name>
    <dbReference type="NCBI Taxonomy" id="384"/>
    <lineage>
        <taxon>Bacteria</taxon>
        <taxon>Pseudomonadati</taxon>
        <taxon>Pseudomonadota</taxon>
        <taxon>Alphaproteobacteria</taxon>
        <taxon>Hyphomicrobiales</taxon>
        <taxon>Rhizobiaceae</taxon>
        <taxon>Rhizobium/Agrobacterium group</taxon>
        <taxon>Rhizobium</taxon>
    </lineage>
</organism>
<dbReference type="AlphaFoldDB" id="A0A1L3ZB22"/>
<dbReference type="RefSeq" id="WP_072639300.1">
    <property type="nucleotide sequence ID" value="NZ_CP018228.1"/>
</dbReference>